<dbReference type="PIRSF" id="PIRSF035865">
    <property type="entry name" value="UCP035865"/>
    <property type="match status" value="1"/>
</dbReference>
<dbReference type="EMBL" id="BOPV01000001">
    <property type="protein sequence ID" value="GIL38325.1"/>
    <property type="molecule type" value="Genomic_DNA"/>
</dbReference>
<dbReference type="AlphaFoldDB" id="A0A8S8XAI5"/>
<name>A0A8S8XAI5_9PROT</name>
<accession>A0A8S8XAI5</accession>
<evidence type="ECO:0000313" key="1">
    <source>
        <dbReference type="EMBL" id="GIL38325.1"/>
    </source>
</evidence>
<proteinExistence type="predicted"/>
<evidence type="ECO:0000313" key="2">
    <source>
        <dbReference type="Proteomes" id="UP000681075"/>
    </source>
</evidence>
<keyword evidence="2" id="KW-1185">Reference proteome</keyword>
<organism evidence="1 2">
    <name type="scientific">Roseiterribacter gracilis</name>
    <dbReference type="NCBI Taxonomy" id="2812848"/>
    <lineage>
        <taxon>Bacteria</taxon>
        <taxon>Pseudomonadati</taxon>
        <taxon>Pseudomonadota</taxon>
        <taxon>Alphaproteobacteria</taxon>
        <taxon>Rhodospirillales</taxon>
        <taxon>Roseiterribacteraceae</taxon>
        <taxon>Roseiterribacter</taxon>
    </lineage>
</organism>
<dbReference type="InterPro" id="IPR019285">
    <property type="entry name" value="DUF2336"/>
</dbReference>
<dbReference type="InterPro" id="IPR014598">
    <property type="entry name" value="UCP035865"/>
</dbReference>
<sequence>MSENTLTAADVQRLLEDPSADSRGEIASKVGRSLDGALNEAERGLAEQILLILARDAAIQVRAALARSVEKSAHVPRDVAFALARDVEQVALPLLRFSQSLTEEDLLTLVANTTDEGRLAMAGRDTVSSRLSARLVEIGNEATVVRLMANDGAEIEPESHAKALDRFSGSSAVPDAMAARRTLPPAVAERLVELVSDAVRTHLVEHHAMSPDIAAELVLEIRDRALKNMIGDQVESATSVATRLHKGGTLTPPLILRALCLGDAPFFEASLAVLAGVPLMNAQKLLYEGGKAGFAGLYGKSGLPADQLSLFQAAFDVANETDFESEDDAFEQRRRRVIERVLTAHEGNDAPAAAEWLIAKLEALEAPAHAA</sequence>
<gene>
    <name evidence="1" type="ORF">TMPK1_05620</name>
</gene>
<protein>
    <recommendedName>
        <fullName evidence="3">DUF2336 domain-containing protein</fullName>
    </recommendedName>
</protein>
<comment type="caution">
    <text evidence="1">The sequence shown here is derived from an EMBL/GenBank/DDBJ whole genome shotgun (WGS) entry which is preliminary data.</text>
</comment>
<dbReference type="Pfam" id="PF10098">
    <property type="entry name" value="DUF2336"/>
    <property type="match status" value="1"/>
</dbReference>
<dbReference type="RefSeq" id="WP_420241305.1">
    <property type="nucleotide sequence ID" value="NZ_BOPV01000001.1"/>
</dbReference>
<evidence type="ECO:0008006" key="3">
    <source>
        <dbReference type="Google" id="ProtNLM"/>
    </source>
</evidence>
<reference evidence="1" key="1">
    <citation type="submission" date="2021-02" db="EMBL/GenBank/DDBJ databases">
        <title>Genome sequence of Rhodospirillales sp. strain TMPK1 isolated from soil.</title>
        <authorList>
            <person name="Nakai R."/>
            <person name="Kusada H."/>
            <person name="Tamaki H."/>
        </authorList>
    </citation>
    <scope>NUCLEOTIDE SEQUENCE</scope>
    <source>
        <strain evidence="1">TMPK1</strain>
    </source>
</reference>
<dbReference type="Proteomes" id="UP000681075">
    <property type="component" value="Unassembled WGS sequence"/>
</dbReference>